<protein>
    <submittedName>
        <fullName evidence="1">Uncharacterized protein</fullName>
    </submittedName>
</protein>
<dbReference type="GO" id="GO:0000447">
    <property type="term" value="P:endonucleolytic cleavage in ITS1 to separate SSU-rRNA from 5.8S rRNA and LSU-rRNA from tricistronic rRNA transcript (SSU-rRNA, 5.8S rRNA, LSU-rRNA)"/>
    <property type="evidence" value="ECO:0007669"/>
    <property type="project" value="TreeGrafter"/>
</dbReference>
<dbReference type="InterPro" id="IPR013893">
    <property type="entry name" value="RNase_P_Rpp40"/>
</dbReference>
<name>A0A0C3CS72_OIDMZ</name>
<dbReference type="Pfam" id="PF08584">
    <property type="entry name" value="Ribonuc_P_40"/>
    <property type="match status" value="1"/>
</dbReference>
<dbReference type="PANTHER" id="PTHR15396:SF1">
    <property type="entry name" value="RIBONUCLEASE P PROTEIN SUBUNIT P40"/>
    <property type="match status" value="1"/>
</dbReference>
<reference evidence="1 2" key="1">
    <citation type="submission" date="2014-04" db="EMBL/GenBank/DDBJ databases">
        <authorList>
            <consortium name="DOE Joint Genome Institute"/>
            <person name="Kuo A."/>
            <person name="Martino E."/>
            <person name="Perotto S."/>
            <person name="Kohler A."/>
            <person name="Nagy L.G."/>
            <person name="Floudas D."/>
            <person name="Copeland A."/>
            <person name="Barry K.W."/>
            <person name="Cichocki N."/>
            <person name="Veneault-Fourrey C."/>
            <person name="LaButti K."/>
            <person name="Lindquist E.A."/>
            <person name="Lipzen A."/>
            <person name="Lundell T."/>
            <person name="Morin E."/>
            <person name="Murat C."/>
            <person name="Sun H."/>
            <person name="Tunlid A."/>
            <person name="Henrissat B."/>
            <person name="Grigoriev I.V."/>
            <person name="Hibbett D.S."/>
            <person name="Martin F."/>
            <person name="Nordberg H.P."/>
            <person name="Cantor M.N."/>
            <person name="Hua S.X."/>
        </authorList>
    </citation>
    <scope>NUCLEOTIDE SEQUENCE [LARGE SCALE GENOMIC DNA]</scope>
    <source>
        <strain evidence="1 2">Zn</strain>
    </source>
</reference>
<proteinExistence type="predicted"/>
<dbReference type="HOGENOM" id="CLU_048755_2_0_1"/>
<keyword evidence="2" id="KW-1185">Reference proteome</keyword>
<dbReference type="EMBL" id="KN832875">
    <property type="protein sequence ID" value="KIN01864.1"/>
    <property type="molecule type" value="Genomic_DNA"/>
</dbReference>
<organism evidence="1 2">
    <name type="scientific">Oidiodendron maius (strain Zn)</name>
    <dbReference type="NCBI Taxonomy" id="913774"/>
    <lineage>
        <taxon>Eukaryota</taxon>
        <taxon>Fungi</taxon>
        <taxon>Dikarya</taxon>
        <taxon>Ascomycota</taxon>
        <taxon>Pezizomycotina</taxon>
        <taxon>Leotiomycetes</taxon>
        <taxon>Leotiomycetes incertae sedis</taxon>
        <taxon>Myxotrichaceae</taxon>
        <taxon>Oidiodendron</taxon>
    </lineage>
</organism>
<dbReference type="STRING" id="913774.A0A0C3CS72"/>
<sequence length="371" mass="41675">MLGFPKETKNESKCYVTHGQLGHVDPKQPPLKRKPFAAILNHDFLHRAELILPEELYNIIKADFFNALTEAAYSKVTLPLRAFLEGDFFTEYIKKAEVWCSAAFSSTSTDIHVGNILMLSEGRRGVDKLYSLRNGILTLHLDRESYERAGLVGKPDGAKGKRGTRPRWVVEINLRQPSMLHGKKGFDKIVYAFKNVLTEPVTWLFCDLVATSLSPDPLDAHFPLRQSISPAITPHIKVNVPPLKPPVDANSGYGKDFEDFIVETHEWLSLISLDSPRINADDKIDSFLSRYVSPAETTTSSNLVRIKWSGFLSPSWAHNMFMQVLLAVPPEAWFVCSMGGFGEAWPGGSKDCTILRVPDSPKEYILWEVSQ</sequence>
<dbReference type="OrthoDB" id="63112at2759"/>
<dbReference type="PANTHER" id="PTHR15396">
    <property type="entry name" value="RIBONUCLEASE P PROTEIN SUBUNIT P40"/>
    <property type="match status" value="1"/>
</dbReference>
<dbReference type="GO" id="GO:0000172">
    <property type="term" value="C:ribonuclease MRP complex"/>
    <property type="evidence" value="ECO:0007669"/>
    <property type="project" value="TreeGrafter"/>
</dbReference>
<dbReference type="GO" id="GO:0001682">
    <property type="term" value="P:tRNA 5'-leader removal"/>
    <property type="evidence" value="ECO:0007669"/>
    <property type="project" value="InterPro"/>
</dbReference>
<dbReference type="GO" id="GO:0030681">
    <property type="term" value="C:multimeric ribonuclease P complex"/>
    <property type="evidence" value="ECO:0007669"/>
    <property type="project" value="TreeGrafter"/>
</dbReference>
<dbReference type="AlphaFoldDB" id="A0A0C3CS72"/>
<dbReference type="Proteomes" id="UP000054321">
    <property type="component" value="Unassembled WGS sequence"/>
</dbReference>
<dbReference type="GO" id="GO:0004526">
    <property type="term" value="F:ribonuclease P activity"/>
    <property type="evidence" value="ECO:0007669"/>
    <property type="project" value="TreeGrafter"/>
</dbReference>
<reference evidence="2" key="2">
    <citation type="submission" date="2015-01" db="EMBL/GenBank/DDBJ databases">
        <title>Evolutionary Origins and Diversification of the Mycorrhizal Mutualists.</title>
        <authorList>
            <consortium name="DOE Joint Genome Institute"/>
            <consortium name="Mycorrhizal Genomics Consortium"/>
            <person name="Kohler A."/>
            <person name="Kuo A."/>
            <person name="Nagy L.G."/>
            <person name="Floudas D."/>
            <person name="Copeland A."/>
            <person name="Barry K.W."/>
            <person name="Cichocki N."/>
            <person name="Veneault-Fourrey C."/>
            <person name="LaButti K."/>
            <person name="Lindquist E.A."/>
            <person name="Lipzen A."/>
            <person name="Lundell T."/>
            <person name="Morin E."/>
            <person name="Murat C."/>
            <person name="Riley R."/>
            <person name="Ohm R."/>
            <person name="Sun H."/>
            <person name="Tunlid A."/>
            <person name="Henrissat B."/>
            <person name="Grigoriev I.V."/>
            <person name="Hibbett D.S."/>
            <person name="Martin F."/>
        </authorList>
    </citation>
    <scope>NUCLEOTIDE SEQUENCE [LARGE SCALE GENOMIC DNA]</scope>
    <source>
        <strain evidence="2">Zn</strain>
    </source>
</reference>
<evidence type="ECO:0000313" key="1">
    <source>
        <dbReference type="EMBL" id="KIN01864.1"/>
    </source>
</evidence>
<dbReference type="GO" id="GO:0000171">
    <property type="term" value="F:ribonuclease MRP activity"/>
    <property type="evidence" value="ECO:0007669"/>
    <property type="project" value="TreeGrafter"/>
</dbReference>
<dbReference type="InParanoid" id="A0A0C3CS72"/>
<evidence type="ECO:0000313" key="2">
    <source>
        <dbReference type="Proteomes" id="UP000054321"/>
    </source>
</evidence>
<accession>A0A0C3CS72</accession>
<gene>
    <name evidence="1" type="ORF">OIDMADRAFT_161464</name>
</gene>